<sequence>MDFPRRHSLSPLRFLTPSRSPQTERTPGASPAPGNTPRRASGPLSGLTKGFNALFKADPEKAALRQAFSMAETGKAESLAGLLQSHPHLVMAVNANGTTLLASAAKRGHVETVRLLLDLPASGACINQANKRGETPLQRAVEAGHAGVVEVLVQHAGVDPNVVDPHRRPLLHIAVDKRNVDITRALLAHPGLDVNRLDLGGNTALHLATRKQSAPLLRVLLDHPTVDPNLLDGKKRATLALAIGKLSADAVRELAHHARVNVNLPDEQGLTPVWQVLNRLVRHLERGSFDGRHSARTRKELDCLSALARAPHIDLNALGPGGHTPLTRLACAETPRAMMPGLDTMLTVMEYHRYLGKAVKTILRESQGRNDFNPNARNIDGQAAIQVALRHGKDDLVTLLARDPRSDPGALVTRLIRAPIMLFELLNPDLEPPSTRSGSEVFLIEQLTKAIRFRNPDGTANPWISRALCEYVQRFELVKLDQPRPVRGAASCQLDAASYAAQALEYSLAFRQVPMIQRAAGQLIHHAPAHQMFFNVGGVEVSRDEVQAWGQGNLPDGIQNATLEEHVRGNVANVHVRGLLTRGHAMLAEMKERTPEGQQRPVGQTVAELRALIDQGRTQAKDALKATAGQEALEALEAMEALEALKELEEIVAEEAEEAQEEEAADEAEEAKAEEAKAAQAHTEMERQQSRLKERIADLRKAEKGIRHVLKMGPTTEDPDYAVRARAALSEIWSYMQSRPDDALKANLTNALLQRLTDIGKDVPCNTGCIQRMVYACEGVDTLLAGAEPDQEAMYGEILAIAKQVNDRCKALCADVESAGPGASGTSRALPMTWLDRQLIARYKAGADIDDDVVNEVKRDMVRATVLADLVERRGWTRAKVQAVLAPVLDNVAYLDALSSTASTSGNAKKGRDASAGHDL</sequence>
<dbReference type="Pfam" id="PF12796">
    <property type="entry name" value="Ank_2"/>
    <property type="match status" value="1"/>
</dbReference>
<dbReference type="SUPFAM" id="SSF48403">
    <property type="entry name" value="Ankyrin repeat"/>
    <property type="match status" value="1"/>
</dbReference>
<dbReference type="Gene3D" id="1.25.40.20">
    <property type="entry name" value="Ankyrin repeat-containing domain"/>
    <property type="match status" value="2"/>
</dbReference>
<dbReference type="Pfam" id="PF13637">
    <property type="entry name" value="Ank_4"/>
    <property type="match status" value="1"/>
</dbReference>
<feature type="repeat" description="ANK" evidence="3">
    <location>
        <begin position="132"/>
        <end position="155"/>
    </location>
</feature>
<feature type="compositionally biased region" description="Basic and acidic residues" evidence="4">
    <location>
        <begin position="670"/>
        <end position="693"/>
    </location>
</feature>
<feature type="compositionally biased region" description="Acidic residues" evidence="4">
    <location>
        <begin position="656"/>
        <end position="669"/>
    </location>
</feature>
<evidence type="ECO:0000256" key="2">
    <source>
        <dbReference type="ARBA" id="ARBA00023043"/>
    </source>
</evidence>
<keyword evidence="2 3" id="KW-0040">ANK repeat</keyword>
<dbReference type="PROSITE" id="PS50088">
    <property type="entry name" value="ANK_REPEAT"/>
    <property type="match status" value="2"/>
</dbReference>
<dbReference type="PANTHER" id="PTHR24198:SF165">
    <property type="entry name" value="ANKYRIN REPEAT-CONTAINING PROTEIN-RELATED"/>
    <property type="match status" value="1"/>
</dbReference>
<accession>A0A0S4WSP0</accession>
<feature type="region of interest" description="Disordered" evidence="4">
    <location>
        <begin position="1"/>
        <end position="45"/>
    </location>
</feature>
<reference evidence="5" key="1">
    <citation type="submission" date="2015-10" db="EMBL/GenBank/DDBJ databases">
        <authorList>
            <person name="Gilbert D.G."/>
        </authorList>
    </citation>
    <scope>NUCLEOTIDE SEQUENCE</scope>
    <source>
        <strain evidence="5">Phyl III-seqv23</strain>
    </source>
</reference>
<evidence type="ECO:0000313" key="5">
    <source>
        <dbReference type="EMBL" id="CUV54617.1"/>
    </source>
</evidence>
<evidence type="ECO:0000256" key="4">
    <source>
        <dbReference type="SAM" id="MobiDB-lite"/>
    </source>
</evidence>
<dbReference type="PROSITE" id="PS50297">
    <property type="entry name" value="ANK_REP_REGION"/>
    <property type="match status" value="1"/>
</dbReference>
<feature type="region of interest" description="Disordered" evidence="4">
    <location>
        <begin position="656"/>
        <end position="693"/>
    </location>
</feature>
<evidence type="ECO:0000313" key="6">
    <source>
        <dbReference type="EMBL" id="UZF14651.1"/>
    </source>
</evidence>
<dbReference type="EMBL" id="CP085043">
    <property type="protein sequence ID" value="UZF14651.1"/>
    <property type="molecule type" value="Genomic_DNA"/>
</dbReference>
<gene>
    <name evidence="6" type="ORF">LH706_16860</name>
    <name evidence="5" type="ORF">RUN215_v1_380021</name>
</gene>
<evidence type="ECO:0000256" key="3">
    <source>
        <dbReference type="PROSITE-ProRule" id="PRU00023"/>
    </source>
</evidence>
<dbReference type="PANTHER" id="PTHR24198">
    <property type="entry name" value="ANKYRIN REPEAT AND PROTEIN KINASE DOMAIN-CONTAINING PROTEIN"/>
    <property type="match status" value="1"/>
</dbReference>
<dbReference type="InterPro" id="IPR002110">
    <property type="entry name" value="Ankyrin_rpt"/>
</dbReference>
<evidence type="ECO:0000256" key="1">
    <source>
        <dbReference type="ARBA" id="ARBA00022737"/>
    </source>
</evidence>
<name>A0A0S4WSP0_RALSL</name>
<dbReference type="InterPro" id="IPR036770">
    <property type="entry name" value="Ankyrin_rpt-contain_sf"/>
</dbReference>
<dbReference type="SMART" id="SM00248">
    <property type="entry name" value="ANK"/>
    <property type="match status" value="6"/>
</dbReference>
<organism evidence="5">
    <name type="scientific">Ralstonia solanacearum</name>
    <name type="common">Pseudomonas solanacearum</name>
    <dbReference type="NCBI Taxonomy" id="305"/>
    <lineage>
        <taxon>Bacteria</taxon>
        <taxon>Pseudomonadati</taxon>
        <taxon>Pseudomonadota</taxon>
        <taxon>Betaproteobacteria</taxon>
        <taxon>Burkholderiales</taxon>
        <taxon>Burkholderiaceae</taxon>
        <taxon>Ralstonia</taxon>
        <taxon>Ralstonia solanacearum species complex</taxon>
    </lineage>
</organism>
<feature type="repeat" description="ANK" evidence="3">
    <location>
        <begin position="96"/>
        <end position="128"/>
    </location>
</feature>
<protein>
    <submittedName>
        <fullName evidence="6">Ankyrin repeat domain-containing protein</fullName>
    </submittedName>
</protein>
<proteinExistence type="predicted"/>
<reference evidence="6" key="2">
    <citation type="submission" date="2021-10" db="EMBL/GenBank/DDBJ databases">
        <title>Complete genome sequences of five Ralstonia solancearum strains isolated from sunflower.</title>
        <authorList>
            <person name="She X."/>
            <person name="He Z."/>
        </authorList>
    </citation>
    <scope>NUCLEOTIDE SEQUENCE</scope>
    <source>
        <strain evidence="6">RS638</strain>
    </source>
</reference>
<dbReference type="AlphaFoldDB" id="A0A0S4WSP0"/>
<keyword evidence="1" id="KW-0677">Repeat</keyword>
<dbReference type="EMBL" id="LN899820">
    <property type="protein sequence ID" value="CUV54617.1"/>
    <property type="molecule type" value="Genomic_DNA"/>
</dbReference>